<proteinExistence type="predicted"/>
<feature type="transmembrane region" description="Helical" evidence="1">
    <location>
        <begin position="172"/>
        <end position="191"/>
    </location>
</feature>
<gene>
    <name evidence="2" type="ORF">GCM10011398_21750</name>
</gene>
<name>A0A917HF34_9BACI</name>
<keyword evidence="1" id="KW-0472">Membrane</keyword>
<feature type="transmembrane region" description="Helical" evidence="1">
    <location>
        <begin position="212"/>
        <end position="233"/>
    </location>
</feature>
<keyword evidence="1" id="KW-0812">Transmembrane</keyword>
<keyword evidence="1" id="KW-1133">Transmembrane helix</keyword>
<reference evidence="2" key="2">
    <citation type="submission" date="2020-09" db="EMBL/GenBank/DDBJ databases">
        <authorList>
            <person name="Sun Q."/>
            <person name="Zhou Y."/>
        </authorList>
    </citation>
    <scope>NUCLEOTIDE SEQUENCE</scope>
    <source>
        <strain evidence="2">CGMCC 1.12754</strain>
    </source>
</reference>
<dbReference type="AlphaFoldDB" id="A0A917HF34"/>
<dbReference type="RefSeq" id="WP_188455424.1">
    <property type="nucleotide sequence ID" value="NZ_BMFR01000008.1"/>
</dbReference>
<feature type="transmembrane region" description="Helical" evidence="1">
    <location>
        <begin position="65"/>
        <end position="88"/>
    </location>
</feature>
<protein>
    <submittedName>
        <fullName evidence="2">Membrane protein</fullName>
    </submittedName>
</protein>
<evidence type="ECO:0000313" key="3">
    <source>
        <dbReference type="Proteomes" id="UP000622860"/>
    </source>
</evidence>
<dbReference type="Proteomes" id="UP000622860">
    <property type="component" value="Unassembled WGS sequence"/>
</dbReference>
<dbReference type="PANTHER" id="PTHR41324:SF1">
    <property type="entry name" value="DUF2232 DOMAIN-CONTAINING PROTEIN"/>
    <property type="match status" value="1"/>
</dbReference>
<sequence length="315" mass="35359">MIGSKKLTDGALLTAIYIVLLLVAFYIPLIELIATFLLPIPFIIFASRHDWKPALVMLSVSAVLSGLFATVLSLPLTILMGIGGIMIGSAIHKGLSSYETWARGTVGFVIGIVFIFLVTQLVFDVNIVNEMDSMIDESMQISQDIMEQFGLAEQAEEQMELIDQSVAMLKNLIPVGIALIAIVMAFLSQWISYKVINRLDNKKLHFPPFRDLVFPTALVWIYFFTLIVSYFQLDRNGTLFLAVNNILVLTGLLMTIQGFSFIFYFAHQKNKSKALPIGSVILTLLFPFLLLYLVRILGIIDIGFRLRDRIVQDKK</sequence>
<feature type="transmembrane region" description="Helical" evidence="1">
    <location>
        <begin position="100"/>
        <end position="123"/>
    </location>
</feature>
<dbReference type="EMBL" id="BMFR01000008">
    <property type="protein sequence ID" value="GGG76448.1"/>
    <property type="molecule type" value="Genomic_DNA"/>
</dbReference>
<dbReference type="InterPro" id="IPR018710">
    <property type="entry name" value="DUF2232"/>
</dbReference>
<feature type="transmembrane region" description="Helical" evidence="1">
    <location>
        <begin position="239"/>
        <end position="265"/>
    </location>
</feature>
<feature type="transmembrane region" description="Helical" evidence="1">
    <location>
        <begin position="12"/>
        <end position="45"/>
    </location>
</feature>
<dbReference type="PANTHER" id="PTHR41324">
    <property type="entry name" value="MEMBRANE PROTEIN-RELATED"/>
    <property type="match status" value="1"/>
</dbReference>
<dbReference type="Pfam" id="PF09991">
    <property type="entry name" value="DUF2232"/>
    <property type="match status" value="1"/>
</dbReference>
<feature type="transmembrane region" description="Helical" evidence="1">
    <location>
        <begin position="277"/>
        <end position="300"/>
    </location>
</feature>
<accession>A0A917HF34</accession>
<organism evidence="2 3">
    <name type="scientific">Virgibacillus oceani</name>
    <dbReference type="NCBI Taxonomy" id="1479511"/>
    <lineage>
        <taxon>Bacteria</taxon>
        <taxon>Bacillati</taxon>
        <taxon>Bacillota</taxon>
        <taxon>Bacilli</taxon>
        <taxon>Bacillales</taxon>
        <taxon>Bacillaceae</taxon>
        <taxon>Virgibacillus</taxon>
    </lineage>
</organism>
<evidence type="ECO:0000256" key="1">
    <source>
        <dbReference type="SAM" id="Phobius"/>
    </source>
</evidence>
<keyword evidence="3" id="KW-1185">Reference proteome</keyword>
<reference evidence="2" key="1">
    <citation type="journal article" date="2014" name="Int. J. Syst. Evol. Microbiol.">
        <title>Complete genome sequence of Corynebacterium casei LMG S-19264T (=DSM 44701T), isolated from a smear-ripened cheese.</title>
        <authorList>
            <consortium name="US DOE Joint Genome Institute (JGI-PGF)"/>
            <person name="Walter F."/>
            <person name="Albersmeier A."/>
            <person name="Kalinowski J."/>
            <person name="Ruckert C."/>
        </authorList>
    </citation>
    <scope>NUCLEOTIDE SEQUENCE</scope>
    <source>
        <strain evidence="2">CGMCC 1.12754</strain>
    </source>
</reference>
<evidence type="ECO:0000313" key="2">
    <source>
        <dbReference type="EMBL" id="GGG76448.1"/>
    </source>
</evidence>
<comment type="caution">
    <text evidence="2">The sequence shown here is derived from an EMBL/GenBank/DDBJ whole genome shotgun (WGS) entry which is preliminary data.</text>
</comment>